<evidence type="ECO:0000313" key="3">
    <source>
        <dbReference type="Proteomes" id="UP001583186"/>
    </source>
</evidence>
<reference evidence="2 3" key="1">
    <citation type="journal article" date="2024" name="IMA Fungus">
        <title>IMA Genome - F19 : A genome assembly and annotation guide to empower mycologists, including annotated draft genome sequences of Ceratocystis pirilliformis, Diaporthe australafricana, Fusarium ophioides, Paecilomyces lecythidis, and Sporothrix stenoceras.</title>
        <authorList>
            <person name="Aylward J."/>
            <person name="Wilson A.M."/>
            <person name="Visagie C.M."/>
            <person name="Spraker J."/>
            <person name="Barnes I."/>
            <person name="Buitendag C."/>
            <person name="Ceriani C."/>
            <person name="Del Mar Angel L."/>
            <person name="du Plessis D."/>
            <person name="Fuchs T."/>
            <person name="Gasser K."/>
            <person name="Kramer D."/>
            <person name="Li W."/>
            <person name="Munsamy K."/>
            <person name="Piso A."/>
            <person name="Price J.L."/>
            <person name="Sonnekus B."/>
            <person name="Thomas C."/>
            <person name="van der Nest A."/>
            <person name="van Dijk A."/>
            <person name="van Heerden A."/>
            <person name="van Vuuren N."/>
            <person name="Yilmaz N."/>
            <person name="Duong T.A."/>
            <person name="van der Merwe N.A."/>
            <person name="Wingfield M.J."/>
            <person name="Wingfield B.D."/>
        </authorList>
    </citation>
    <scope>NUCLEOTIDE SEQUENCE [LARGE SCALE GENOMIC DNA]</scope>
    <source>
        <strain evidence="2 3">CMW 5346</strain>
    </source>
</reference>
<comment type="caution">
    <text evidence="2">The sequence shown here is derived from an EMBL/GenBank/DDBJ whole genome shotgun (WGS) entry which is preliminary data.</text>
</comment>
<keyword evidence="1" id="KW-0732">Signal</keyword>
<feature type="chain" id="PRO_5045517124" evidence="1">
    <location>
        <begin position="16"/>
        <end position="236"/>
    </location>
</feature>
<evidence type="ECO:0000313" key="2">
    <source>
        <dbReference type="EMBL" id="KAL1893972.1"/>
    </source>
</evidence>
<gene>
    <name evidence="2" type="ORF">Sste5346_006113</name>
</gene>
<keyword evidence="3" id="KW-1185">Reference proteome</keyword>
<proteinExistence type="predicted"/>
<name>A0ABR3Z101_9PEZI</name>
<accession>A0ABR3Z101</accession>
<sequence>MHRLAVLGLLGVALALEPSCTTVKCVFDDPTATPAITSYPTTLTFSSHAAVLTSSYNFAVGGGDAASSSSDGGSTTDYQDMVTVEVHAASPTSFPATVIQVAVTSHTLVHGVAPSLVTASPSVETQSSTWIVHAPAATDLSRHKPGLCGNCTQPATWIPDASCVAQNQTTGCVRQCAQRDGLWYCFRKDDWYEENVMGRVCWWLNPFYGTTEYRMLGAPCVDGDRHVDCAACETYG</sequence>
<organism evidence="2 3">
    <name type="scientific">Sporothrix stenoceras</name>
    <dbReference type="NCBI Taxonomy" id="5173"/>
    <lineage>
        <taxon>Eukaryota</taxon>
        <taxon>Fungi</taxon>
        <taxon>Dikarya</taxon>
        <taxon>Ascomycota</taxon>
        <taxon>Pezizomycotina</taxon>
        <taxon>Sordariomycetes</taxon>
        <taxon>Sordariomycetidae</taxon>
        <taxon>Ophiostomatales</taxon>
        <taxon>Ophiostomataceae</taxon>
        <taxon>Sporothrix</taxon>
    </lineage>
</organism>
<dbReference type="Proteomes" id="UP001583186">
    <property type="component" value="Unassembled WGS sequence"/>
</dbReference>
<evidence type="ECO:0000256" key="1">
    <source>
        <dbReference type="SAM" id="SignalP"/>
    </source>
</evidence>
<feature type="signal peptide" evidence="1">
    <location>
        <begin position="1"/>
        <end position="15"/>
    </location>
</feature>
<dbReference type="EMBL" id="JAWCUI010000035">
    <property type="protein sequence ID" value="KAL1893972.1"/>
    <property type="molecule type" value="Genomic_DNA"/>
</dbReference>
<protein>
    <submittedName>
        <fullName evidence="2">Uncharacterized protein</fullName>
    </submittedName>
</protein>